<organism evidence="1 2">
    <name type="scientific">Pseudomonas nitroreducens</name>
    <dbReference type="NCBI Taxonomy" id="46680"/>
    <lineage>
        <taxon>Bacteria</taxon>
        <taxon>Pseudomonadati</taxon>
        <taxon>Pseudomonadota</taxon>
        <taxon>Gammaproteobacteria</taxon>
        <taxon>Pseudomonadales</taxon>
        <taxon>Pseudomonadaceae</taxon>
        <taxon>Pseudomonas</taxon>
    </lineage>
</organism>
<comment type="caution">
    <text evidence="1">The sequence shown here is derived from an EMBL/GenBank/DDBJ whole genome shotgun (WGS) entry which is preliminary data.</text>
</comment>
<dbReference type="RefSeq" id="WP_037011858.1">
    <property type="nucleotide sequence ID" value="NZ_CAMIIC010000007.1"/>
</dbReference>
<gene>
    <name evidence="1" type="ORF">I5I61_19700</name>
</gene>
<keyword evidence="2" id="KW-1185">Reference proteome</keyword>
<evidence type="ECO:0000313" key="1">
    <source>
        <dbReference type="EMBL" id="MBG6289684.1"/>
    </source>
</evidence>
<dbReference type="EMBL" id="JADTFC010000054">
    <property type="protein sequence ID" value="MBG6289684.1"/>
    <property type="molecule type" value="Genomic_DNA"/>
</dbReference>
<name>A0ABS0KNM9_PSENT</name>
<dbReference type="Proteomes" id="UP000608450">
    <property type="component" value="Unassembled WGS sequence"/>
</dbReference>
<accession>A0ABS0KNM9</accession>
<reference evidence="1 2" key="1">
    <citation type="submission" date="2020-11" db="EMBL/GenBank/DDBJ databases">
        <title>Enhanced detection system for hospital associated transmission using whole genome sequencing surveillance.</title>
        <authorList>
            <person name="Harrison L.H."/>
            <person name="Van Tyne D."/>
            <person name="Marsh J.W."/>
            <person name="Griffith M.P."/>
            <person name="Snyder D.J."/>
            <person name="Cooper V.S."/>
            <person name="Mustapha M."/>
        </authorList>
    </citation>
    <scope>NUCLEOTIDE SEQUENCE [LARGE SCALE GENOMIC DNA]</scope>
    <source>
        <strain evidence="1 2">PSA00705</strain>
    </source>
</reference>
<sequence>MSEALRIHDERFLVGSSRSPEYKAGALYILRRKAGEIPQADCPYRIGTAQADAWFAGSWEGHDLWAAAQQAKAGTA</sequence>
<evidence type="ECO:0000313" key="2">
    <source>
        <dbReference type="Proteomes" id="UP000608450"/>
    </source>
</evidence>
<proteinExistence type="predicted"/>
<protein>
    <submittedName>
        <fullName evidence="1">Uncharacterized protein</fullName>
    </submittedName>
</protein>